<dbReference type="InterPro" id="IPR013320">
    <property type="entry name" value="ConA-like_dom_sf"/>
</dbReference>
<dbReference type="Proteomes" id="UP001107558">
    <property type="component" value="Chromosome 2"/>
</dbReference>
<organism evidence="9 10">
    <name type="scientific">Polypedilum vanderplanki</name>
    <name type="common">Sleeping chironomid midge</name>
    <dbReference type="NCBI Taxonomy" id="319348"/>
    <lineage>
        <taxon>Eukaryota</taxon>
        <taxon>Metazoa</taxon>
        <taxon>Ecdysozoa</taxon>
        <taxon>Arthropoda</taxon>
        <taxon>Hexapoda</taxon>
        <taxon>Insecta</taxon>
        <taxon>Pterygota</taxon>
        <taxon>Neoptera</taxon>
        <taxon>Endopterygota</taxon>
        <taxon>Diptera</taxon>
        <taxon>Nematocera</taxon>
        <taxon>Chironomoidea</taxon>
        <taxon>Chironomidae</taxon>
        <taxon>Chironominae</taxon>
        <taxon>Polypedilum</taxon>
        <taxon>Polypedilum</taxon>
    </lineage>
</organism>
<keyword evidence="3" id="KW-0325">Glycoprotein</keyword>
<feature type="repeat" description="CSPG" evidence="5">
    <location>
        <begin position="1488"/>
        <end position="1580"/>
    </location>
</feature>
<dbReference type="EMBL" id="JADBJN010000002">
    <property type="protein sequence ID" value="KAG5674758.1"/>
    <property type="molecule type" value="Genomic_DNA"/>
</dbReference>
<evidence type="ECO:0000256" key="4">
    <source>
        <dbReference type="PROSITE-ProRule" id="PRU00122"/>
    </source>
</evidence>
<comment type="caution">
    <text evidence="9">The sequence shown here is derived from an EMBL/GenBank/DDBJ whole genome shotgun (WGS) entry which is preliminary data.</text>
</comment>
<feature type="repeat" description="CSPG" evidence="5">
    <location>
        <begin position="572"/>
        <end position="666"/>
    </location>
</feature>
<dbReference type="PANTHER" id="PTHR45739">
    <property type="entry name" value="MATRIX PROTEIN, PUTATIVE-RELATED"/>
    <property type="match status" value="1"/>
</dbReference>
<proteinExistence type="predicted"/>
<dbReference type="Pfam" id="PF16184">
    <property type="entry name" value="Cadherin_3"/>
    <property type="match status" value="10"/>
</dbReference>
<evidence type="ECO:0000256" key="2">
    <source>
        <dbReference type="ARBA" id="ARBA00022737"/>
    </source>
</evidence>
<keyword evidence="6" id="KW-1133">Transmembrane helix</keyword>
<evidence type="ECO:0000256" key="5">
    <source>
        <dbReference type="PROSITE-ProRule" id="PRU01201"/>
    </source>
</evidence>
<keyword evidence="6" id="KW-0812">Transmembrane</keyword>
<evidence type="ECO:0000259" key="8">
    <source>
        <dbReference type="PROSITE" id="PS50025"/>
    </source>
</evidence>
<keyword evidence="6" id="KW-0472">Membrane</keyword>
<dbReference type="InterPro" id="IPR001791">
    <property type="entry name" value="Laminin_G"/>
</dbReference>
<keyword evidence="10" id="KW-1185">Reference proteome</keyword>
<feature type="chain" id="PRO_5039937304" description="Laminin G domain-containing protein" evidence="7">
    <location>
        <begin position="24"/>
        <end position="2363"/>
    </location>
</feature>
<reference evidence="9" key="1">
    <citation type="submission" date="2021-03" db="EMBL/GenBank/DDBJ databases">
        <title>Chromosome level genome of the anhydrobiotic midge Polypedilum vanderplanki.</title>
        <authorList>
            <person name="Yoshida Y."/>
            <person name="Kikawada T."/>
            <person name="Gusev O."/>
        </authorList>
    </citation>
    <scope>NUCLEOTIDE SEQUENCE</scope>
    <source>
        <strain evidence="9">NIAS01</strain>
        <tissue evidence="9">Whole body or cell culture</tissue>
    </source>
</reference>
<dbReference type="PANTHER" id="PTHR45739:SF12">
    <property type="entry name" value="CHONDROITIN SULFATE PROTEOGLYCAN 4-LIKE ISOFORM X2"/>
    <property type="match status" value="1"/>
</dbReference>
<sequence length="2363" mass="270241">MNFTHYLLTFWIFLGLILSYVDAVKVSFFGASHINMPLQEAKLSTNVRLKFRSRQSNALIFLTSGRTDHCLLTLDEGRIKFQLKINEYETELWSPKQFTFNDLMWHEIVIIRYETNLTLQVDEHFVRRTVPSDVRELNVHFGVFLGGMIGYTFPYLYGVENFRGCISDVFYNNINILKRAREKSNHVETEKITWNCAPEFDAEIHETISFVDDVEGFMVYQKPKDDLRTRNGDTWSFEFRTIEEYGAVLYNIEQSNRYDYMALEIIDSRLRLLVGKGSNAVELIPERNVSDGQWHSVIIDYNPSEVKISIDEVLNAAAFANGSSNYLELGREFYIGGLDSDVQRKRATNKGFHAKDASFKGCLRNVFLNSDQIGFPSMKITFGTAVGCVWKYPCIDNSPCVLSARCHQQGIDDFICTCDQNFCIRSDYHEPYKLFTTFAPPENIPLLEITPMEVLEGGYIFLSSNYVRVIFDFSLLKLRESDILFNITHQPKHGKLSILGNGEGHNETHSRIFSLIDLQTDKVKYTHDGSEHFSDHMGLEMQFGMKDKHGIILEKRKFILHVNVTPVNDPPILELAPNKILRLIQGIPKVLGPDLLTAYDPDSSNSSLIYTILMRPESGGENGILEVNGRQQETFSQKDVNNKLVTYLVNSQHTSDTFFDISLQVSDGIETSGSETLQVSVQPLQLRMMNNTGLVMIHKSPSLITPWNLSFTTNSDDENLDVRFDITRQPHHGAIQKLRSVDSSWISVESFTSNQLQLGQIRYFHTSQEFPHFDEFKFTATLGAVKSSVYDFRITFTKLRIGIQRHQNKVINGTKDTVIDNEFLYHQTTPIPTFSRTIIYTLLAVPRFGILYVAGYDGSAKAGDSFTQHDIDERRIRYKTFRTSYSSFVDDLEFIVTVPECEDVIGSIKIIYNPDETLAKTLTYQRKEKLYVNEGERTSISKIHFDVLLNMFNYLSFNLTHAPKHGDLCLFKNNHRERVESFQHENIYLGDVYYCHDDSESNEDSMKILITSDPEIDFQYVSEIAIDIYLQNDNPPTRQNDKKFPIVRGDSKLITSNDLKYFDPDIDSRTIDIVYKNIQSSNGEVMIGGITALSFNQDDLDEMRVYFNHSGDDYGRVTFIVTDGVFEVPGMLEIEASDPFLKIREANASIVQEGKMVAITLDDLSIETNLNVKPEQIEYKIIADPSHGVLKHFRRKVNLTLFNSRLNNTTSLKNFTQADIEKERIAYINTEVASMDRFKYRVTAKSVWTEGEVLIRIYPTAYWEPLQIKRNHTLFVEESTSVTISRDILEIGHPNISPGDITYLVTTSPQHGYLEIQSITTDDEYNSKVFDQSTINSEKMFYIQAGVNQSSDYFMFDVTNGIYWLRDCVLKIVIIPENLYMKTQKLTVEEGKSVKLTSEHMTPYSEYYNGKIIEYKILELPRYGSIKSGKSSKINRFTQKQLEANVVQYIHSGSEDHFDSMKLIAYAKNKESLPFELFINVIPVNDEVPVVVTNTGLQMWIGGKSVLKSSDLMVQDYDTPPENLTFYIQHLSGGYLSYKNSFNRKIHNFTQDHINRELIYFINDYNTQSEQMGQVVFYVSDGIHNTSEQILYVTSNPVVLEVEKNEFLHVFPLTRKQILPDQLHYKCSDEDREIKYQITVSPQIGKVIREDTNLGITTEIQEFTQDDIENGRIFYEHTSPMVELRTNDSFFFDVKALFAPSLIDQAFNIEISVSSGGLLKFLPNIRIVVDEGDLAPIHLDLTRVLEYLETRVAIQSPELYVETYSPNHGYIKTMDSRKDINRFSLFDFNSNKVYYQHDHSDTVEDKISMAVYLLVGNIFLCNITIPVTIIPKNDQPFYLITTSPRISVIEGENKTITNADLLTEDADTAPEGIIYDVISPPMHGILQKISDEGYVQNIVSYGNQFTQADINDNRIIYTHSGSPESTTFAFKVHDGEFKPAYETFSIKILPIQIFPSTISRPLTVPQGLNVGNLSVDHVGIETNVQKNRLIYNITKLPIGGILNNNNKQIFRFNQRQLEDGIIQYVQNDMTRSNDSFQVNAYIPDSSSSLLVEISIVVDPFIHILPITVTPSNKVRLMSSFVQDNPTQLKLNRYNPKIIISKKPLYGKLRKIRRSTGDVENINDKDVTSFTYKEMKSGIIYYVARKFPIGFNGINDTFEYILTTKTAQPAQSVVNIEIQSPNRGVDDSSQPEMFPTESAFLPFDIMCLIAILFGVILFLLLIILIIKCRSSKKVKSESAKDPPHLPRPPDFITMNNTRSMYTPSDNESLPVTQSSTPLPVLSNVPHCKVIPIGQLDIQDSDPEDMIDMRDDAREQMLRGYGFSDGPESWTSSIGDMGTIPEVSYSSQHIPPKINPLLRRNQYWV</sequence>
<dbReference type="InterPro" id="IPR051561">
    <property type="entry name" value="FRAS1_ECM"/>
</dbReference>
<dbReference type="GO" id="GO:0009653">
    <property type="term" value="P:anatomical structure morphogenesis"/>
    <property type="evidence" value="ECO:0007669"/>
    <property type="project" value="TreeGrafter"/>
</dbReference>
<feature type="repeat" description="CSPG" evidence="5">
    <location>
        <begin position="443"/>
        <end position="542"/>
    </location>
</feature>
<dbReference type="SMART" id="SM00282">
    <property type="entry name" value="LamG"/>
    <property type="match status" value="2"/>
</dbReference>
<feature type="transmembrane region" description="Helical" evidence="6">
    <location>
        <begin position="2198"/>
        <end position="2225"/>
    </location>
</feature>
<comment type="caution">
    <text evidence="4">Lacks conserved residue(s) required for the propagation of feature annotation.</text>
</comment>
<dbReference type="PROSITE" id="PS50025">
    <property type="entry name" value="LAM_G_DOMAIN"/>
    <property type="match status" value="2"/>
</dbReference>
<evidence type="ECO:0000256" key="6">
    <source>
        <dbReference type="SAM" id="Phobius"/>
    </source>
</evidence>
<dbReference type="CDD" id="cd00110">
    <property type="entry name" value="LamG"/>
    <property type="match status" value="2"/>
</dbReference>
<evidence type="ECO:0000256" key="3">
    <source>
        <dbReference type="ARBA" id="ARBA00023180"/>
    </source>
</evidence>
<keyword evidence="1 7" id="KW-0732">Signal</keyword>
<feature type="repeat" description="CSPG" evidence="5">
    <location>
        <begin position="685"/>
        <end position="781"/>
    </location>
</feature>
<evidence type="ECO:0000256" key="1">
    <source>
        <dbReference type="ARBA" id="ARBA00022729"/>
    </source>
</evidence>
<evidence type="ECO:0000313" key="10">
    <source>
        <dbReference type="Proteomes" id="UP001107558"/>
    </source>
</evidence>
<feature type="repeat" description="CSPG" evidence="5">
    <location>
        <begin position="1265"/>
        <end position="1359"/>
    </location>
</feature>
<dbReference type="OrthoDB" id="430044at2759"/>
<feature type="domain" description="Laminin G" evidence="8">
    <location>
        <begin position="25"/>
        <end position="196"/>
    </location>
</feature>
<accession>A0A9J6BZW8</accession>
<feature type="domain" description="Laminin G" evidence="8">
    <location>
        <begin position="207"/>
        <end position="388"/>
    </location>
</feature>
<keyword evidence="2" id="KW-0677">Repeat</keyword>
<dbReference type="SUPFAM" id="SSF49899">
    <property type="entry name" value="Concanavalin A-like lectins/glucanases"/>
    <property type="match status" value="2"/>
</dbReference>
<dbReference type="Pfam" id="PF02210">
    <property type="entry name" value="Laminin_G_2"/>
    <property type="match status" value="2"/>
</dbReference>
<feature type="repeat" description="CSPG" evidence="5">
    <location>
        <begin position="1599"/>
        <end position="1695"/>
    </location>
</feature>
<dbReference type="InterPro" id="IPR039005">
    <property type="entry name" value="CSPG_rpt"/>
</dbReference>
<feature type="signal peptide" evidence="7">
    <location>
        <begin position="1"/>
        <end position="23"/>
    </location>
</feature>
<dbReference type="Gene3D" id="2.60.120.200">
    <property type="match status" value="2"/>
</dbReference>
<protein>
    <recommendedName>
        <fullName evidence="8">Laminin G domain-containing protein</fullName>
    </recommendedName>
</protein>
<evidence type="ECO:0000313" key="9">
    <source>
        <dbReference type="EMBL" id="KAG5674758.1"/>
    </source>
</evidence>
<gene>
    <name evidence="9" type="ORF">PVAND_004708</name>
</gene>
<name>A0A9J6BZW8_POLVA</name>
<dbReference type="PROSITE" id="PS51854">
    <property type="entry name" value="CSPG"/>
    <property type="match status" value="7"/>
</dbReference>
<feature type="repeat" description="CSPG" evidence="5">
    <location>
        <begin position="1837"/>
        <end position="1935"/>
    </location>
</feature>
<evidence type="ECO:0000256" key="7">
    <source>
        <dbReference type="SAM" id="SignalP"/>
    </source>
</evidence>